<name>A0A7W4VYC1_9ACTN</name>
<feature type="region of interest" description="Disordered" evidence="1">
    <location>
        <begin position="199"/>
        <end position="272"/>
    </location>
</feature>
<dbReference type="Proteomes" id="UP000589626">
    <property type="component" value="Unassembled WGS sequence"/>
</dbReference>
<reference evidence="2 3" key="1">
    <citation type="submission" date="2020-08" db="EMBL/GenBank/DDBJ databases">
        <title>Sequencing the genomes of 1000 actinobacteria strains.</title>
        <authorList>
            <person name="Klenk H.-P."/>
        </authorList>
    </citation>
    <scope>NUCLEOTIDE SEQUENCE [LARGE SCALE GENOMIC DNA]</scope>
    <source>
        <strain evidence="2 3">DSM 105498</strain>
    </source>
</reference>
<accession>A0A7W4VYC1</accession>
<evidence type="ECO:0000313" key="2">
    <source>
        <dbReference type="EMBL" id="MBB3043950.1"/>
    </source>
</evidence>
<protein>
    <submittedName>
        <fullName evidence="2">Chromosome condensin MukBEF ATPase and DNA-binding subunit MukB</fullName>
    </submittedName>
</protein>
<sequence>MTTDTALHAADAVFMAEQSVGRARRVVDELHTTINSALRVLDDAELDSAKARLSDRGDYYLEAAGEHLSRLQRRCSDNAELVDELTGHLERASHAVADAHDLLQEADTSDPEIASEVAQLKPRLAVMGEMIDLAKPMARLTAQHVDSAQIAAQRVTPPSLLEPVTLERSIATAGKELGRADEDMRLLENVVDHAAANARQSAGIASEHHRQRPPADGRTETRPGAPPGGPGRRVTGAVGGRTVMDLDQGGRQLAGPQSSMPPAAGSTTRSPT</sequence>
<feature type="compositionally biased region" description="Low complexity" evidence="1">
    <location>
        <begin position="232"/>
        <end position="243"/>
    </location>
</feature>
<comment type="caution">
    <text evidence="2">The sequence shown here is derived from an EMBL/GenBank/DDBJ whole genome shotgun (WGS) entry which is preliminary data.</text>
</comment>
<dbReference type="EMBL" id="JACHWR010000002">
    <property type="protein sequence ID" value="MBB3043950.1"/>
    <property type="molecule type" value="Genomic_DNA"/>
</dbReference>
<evidence type="ECO:0000256" key="1">
    <source>
        <dbReference type="SAM" id="MobiDB-lite"/>
    </source>
</evidence>
<gene>
    <name evidence="2" type="ORF">FHU40_003768</name>
</gene>
<evidence type="ECO:0000313" key="3">
    <source>
        <dbReference type="Proteomes" id="UP000589626"/>
    </source>
</evidence>
<organism evidence="2 3">
    <name type="scientific">Nocardioides soli</name>
    <dbReference type="NCBI Taxonomy" id="1036020"/>
    <lineage>
        <taxon>Bacteria</taxon>
        <taxon>Bacillati</taxon>
        <taxon>Actinomycetota</taxon>
        <taxon>Actinomycetes</taxon>
        <taxon>Propionibacteriales</taxon>
        <taxon>Nocardioidaceae</taxon>
        <taxon>Nocardioides</taxon>
    </lineage>
</organism>
<dbReference type="RefSeq" id="WP_183593702.1">
    <property type="nucleotide sequence ID" value="NZ_JACHWR010000002.1"/>
</dbReference>
<dbReference type="AlphaFoldDB" id="A0A7W4VYC1"/>
<keyword evidence="2" id="KW-0238">DNA-binding</keyword>
<feature type="compositionally biased region" description="Polar residues" evidence="1">
    <location>
        <begin position="255"/>
        <end position="272"/>
    </location>
</feature>
<dbReference type="GO" id="GO:0003677">
    <property type="term" value="F:DNA binding"/>
    <property type="evidence" value="ECO:0007669"/>
    <property type="project" value="UniProtKB-KW"/>
</dbReference>
<keyword evidence="3" id="KW-1185">Reference proteome</keyword>
<proteinExistence type="predicted"/>